<keyword evidence="1" id="KW-0823">Tryptophan catabolism</keyword>
<protein>
    <recommendedName>
        <fullName evidence="1">Tryptophan 2,3-dioxygenase</fullName>
        <shortName evidence="1">TDO</shortName>
        <ecNumber evidence="1">1.13.11.11</ecNumber>
    </recommendedName>
    <alternativeName>
        <fullName evidence="1">Tryptamin 2,3-dioxygenase</fullName>
    </alternativeName>
    <alternativeName>
        <fullName evidence="1">Tryptophan oxygenase</fullName>
        <shortName evidence="1">TO</shortName>
        <shortName evidence="1">TRPO</shortName>
    </alternativeName>
    <alternativeName>
        <fullName evidence="1">Tryptophan pyrrolase</fullName>
    </alternativeName>
    <alternativeName>
        <fullName evidence="1">Tryptophanase</fullName>
    </alternativeName>
</protein>
<dbReference type="UniPathway" id="UPA00333">
    <property type="reaction ID" value="UER00453"/>
</dbReference>
<dbReference type="Proteomes" id="UP000323011">
    <property type="component" value="Unassembled WGS sequence"/>
</dbReference>
<evidence type="ECO:0000313" key="2">
    <source>
        <dbReference type="EMBL" id="KAA0153028.1"/>
    </source>
</evidence>
<comment type="pathway">
    <text evidence="1">Amino-acid degradation; L-tryptophan degradation via kynurenine pathway; L-kynurenine from L-tryptophan: step 1/2.</text>
</comment>
<sequence length="396" mass="44469">MTREERMRFVHSRKSDKPLYYGSYLGLDRVLGSVHPVSRSLGKEAHDEHLFISTHQAYEIWFQQIIHELRSVIDIFAFPTVPAKLVIVAADRMERVSKIQALLLQQLSILETMSPMGFLEFRDLLFPASGFQSTQFRVVENMLGLKSDSRIRYGKTGYCSFLADKDAAIVKEAEDSPTLLEVLNMWLERTPFVELGDFDFWAHYREAVNAHARMDHASIDANESVGPANKLKLHEDVDSWLATFDQLFDEEAYAAAVKRGERRLSYAAFKAVIFIELYAEEPILQGPARLLKLVRDVDELLTLWRHNHSLMVHRMLGAKMGTGGSSGFHYLKATTGKHRVFSDLFDIATYLVPDANLPPLPHDIMHRLGYVLELGSDASAAAASAAAAAEAASADA</sequence>
<dbReference type="EMBL" id="VLTN01000018">
    <property type="protein sequence ID" value="KAA0153028.1"/>
    <property type="molecule type" value="Genomic_DNA"/>
</dbReference>
<dbReference type="Gene3D" id="1.20.58.480">
    <property type="match status" value="1"/>
</dbReference>
<dbReference type="PANTHER" id="PTHR10138">
    <property type="entry name" value="TRYPTOPHAN 2,3-DIOXYGENASE"/>
    <property type="match status" value="1"/>
</dbReference>
<gene>
    <name evidence="3" type="ORF">FNF28_06684</name>
    <name evidence="2" type="ORF">FNF29_03548</name>
</gene>
<dbReference type="GO" id="GO:0004833">
    <property type="term" value="F:L-tryptophan 2,3-dioxygenase activity"/>
    <property type="evidence" value="ECO:0007669"/>
    <property type="project" value="UniProtKB-UniRule"/>
</dbReference>
<dbReference type="OMA" id="FITIHQT"/>
<dbReference type="GO" id="GO:0019442">
    <property type="term" value="P:L-tryptophan catabolic process to acetyl-CoA"/>
    <property type="evidence" value="ECO:0007669"/>
    <property type="project" value="TreeGrafter"/>
</dbReference>
<accession>A0A5A8CTT6</accession>
<comment type="caution">
    <text evidence="1">Lacks conserved residue(s) required for the propagation of feature annotation.</text>
</comment>
<dbReference type="PANTHER" id="PTHR10138:SF0">
    <property type="entry name" value="TRYPTOPHAN 2,3-DIOXYGENASE"/>
    <property type="match status" value="1"/>
</dbReference>
<comment type="subunit">
    <text evidence="1">Homotetramer. Dimer of dimers.</text>
</comment>
<evidence type="ECO:0000256" key="1">
    <source>
        <dbReference type="HAMAP-Rule" id="MF_03020"/>
    </source>
</evidence>
<comment type="catalytic activity">
    <reaction evidence="1">
        <text>L-tryptophan + O2 = N-formyl-L-kynurenine</text>
        <dbReference type="Rhea" id="RHEA:24536"/>
        <dbReference type="ChEBI" id="CHEBI:15379"/>
        <dbReference type="ChEBI" id="CHEBI:57912"/>
        <dbReference type="ChEBI" id="CHEBI:58629"/>
        <dbReference type="EC" id="1.13.11.11"/>
    </reaction>
</comment>
<dbReference type="Gene3D" id="1.10.287.3810">
    <property type="match status" value="1"/>
</dbReference>
<comment type="cofactor">
    <cofactor evidence="1">
        <name>heme</name>
        <dbReference type="ChEBI" id="CHEBI:30413"/>
    </cofactor>
    <text evidence="1">Binds 1 heme group per subunit.</text>
</comment>
<keyword evidence="4" id="KW-1185">Reference proteome</keyword>
<comment type="caution">
    <text evidence="3">The sequence shown here is derived from an EMBL/GenBank/DDBJ whole genome shotgun (WGS) entry which is preliminary data.</text>
</comment>
<keyword evidence="1" id="KW-0223">Dioxygenase</keyword>
<keyword evidence="1" id="KW-0408">Iron</keyword>
<dbReference type="EC" id="1.13.11.11" evidence="1"/>
<dbReference type="InterPro" id="IPR037217">
    <property type="entry name" value="Trp/Indoleamine_2_3_dOase-like"/>
</dbReference>
<dbReference type="GO" id="GO:0046872">
    <property type="term" value="F:metal ion binding"/>
    <property type="evidence" value="ECO:0007669"/>
    <property type="project" value="UniProtKB-KW"/>
</dbReference>
<comment type="similarity">
    <text evidence="1">Belongs to the tryptophan 2,3-dioxygenase family.</text>
</comment>
<name>A0A5A8CTT6_CAFRO</name>
<dbReference type="Pfam" id="PF03301">
    <property type="entry name" value="Trp_dioxygenase"/>
    <property type="match status" value="1"/>
</dbReference>
<dbReference type="GO" id="GO:0019441">
    <property type="term" value="P:L-tryptophan catabolic process to kynurenine"/>
    <property type="evidence" value="ECO:0007669"/>
    <property type="project" value="UniProtKB-UniRule"/>
</dbReference>
<dbReference type="HAMAP" id="MF_01972">
    <property type="entry name" value="T23O"/>
    <property type="match status" value="1"/>
</dbReference>
<reference evidence="4 5" key="1">
    <citation type="submission" date="2019-07" db="EMBL/GenBank/DDBJ databases">
        <title>Genomes of Cafeteria roenbergensis.</title>
        <authorList>
            <person name="Fischer M.G."/>
            <person name="Hackl T."/>
            <person name="Roman M."/>
        </authorList>
    </citation>
    <scope>NUCLEOTIDE SEQUENCE [LARGE SCALE GENOMIC DNA]</scope>
    <source>
        <strain evidence="2 4">BVI</strain>
        <strain evidence="3 5">RCC970-E3</strain>
    </source>
</reference>
<evidence type="ECO:0000313" key="5">
    <source>
        <dbReference type="Proteomes" id="UP000324907"/>
    </source>
</evidence>
<dbReference type="SUPFAM" id="SSF140959">
    <property type="entry name" value="Indolic compounds 2,3-dioxygenase-like"/>
    <property type="match status" value="1"/>
</dbReference>
<dbReference type="GO" id="GO:0020037">
    <property type="term" value="F:heme binding"/>
    <property type="evidence" value="ECO:0007669"/>
    <property type="project" value="UniProtKB-UniRule"/>
</dbReference>
<comment type="function">
    <text evidence="1">Heme-dependent dioxygenase that catalyzes the oxidative cleavage of the L-tryptophan (L-Trp) pyrrole ring and converts L-tryptophan to N-formyl-L-kynurenine. Catalyzes the oxidative cleavage of the indole moiety.</text>
</comment>
<dbReference type="EMBL" id="VLTL01000179">
    <property type="protein sequence ID" value="KAA0155824.1"/>
    <property type="molecule type" value="Genomic_DNA"/>
</dbReference>
<dbReference type="InterPro" id="IPR004981">
    <property type="entry name" value="Trp_2_3_dOase"/>
</dbReference>
<proteinExistence type="inferred from homology"/>
<keyword evidence="1" id="KW-0479">Metal-binding</keyword>
<dbReference type="Proteomes" id="UP000324907">
    <property type="component" value="Unassembled WGS sequence"/>
</dbReference>
<evidence type="ECO:0000313" key="4">
    <source>
        <dbReference type="Proteomes" id="UP000323011"/>
    </source>
</evidence>
<dbReference type="AlphaFoldDB" id="A0A5A8CTT6"/>
<organism evidence="3 5">
    <name type="scientific">Cafeteria roenbergensis</name>
    <name type="common">Marine flagellate</name>
    <dbReference type="NCBI Taxonomy" id="33653"/>
    <lineage>
        <taxon>Eukaryota</taxon>
        <taxon>Sar</taxon>
        <taxon>Stramenopiles</taxon>
        <taxon>Bigyra</taxon>
        <taxon>Opalozoa</taxon>
        <taxon>Bicosoecida</taxon>
        <taxon>Cafeteriaceae</taxon>
        <taxon>Cafeteria</taxon>
    </lineage>
</organism>
<keyword evidence="1" id="KW-0349">Heme</keyword>
<keyword evidence="1" id="KW-0560">Oxidoreductase</keyword>
<evidence type="ECO:0000313" key="3">
    <source>
        <dbReference type="EMBL" id="KAA0155824.1"/>
    </source>
</evidence>